<dbReference type="AlphaFoldDB" id="A0A7W7LC75"/>
<gene>
    <name evidence="1" type="ORF">FHS38_003539</name>
</gene>
<dbReference type="Proteomes" id="UP000556436">
    <property type="component" value="Unassembled WGS sequence"/>
</dbReference>
<accession>A0A7W7LC75</accession>
<dbReference type="EMBL" id="JACHJG010000006">
    <property type="protein sequence ID" value="MBB4887485.1"/>
    <property type="molecule type" value="Genomic_DNA"/>
</dbReference>
<evidence type="ECO:0000313" key="2">
    <source>
        <dbReference type="Proteomes" id="UP000556436"/>
    </source>
</evidence>
<keyword evidence="2" id="KW-1185">Reference proteome</keyword>
<protein>
    <submittedName>
        <fullName evidence="1">Uncharacterized protein</fullName>
    </submittedName>
</protein>
<proteinExistence type="predicted"/>
<evidence type="ECO:0000313" key="1">
    <source>
        <dbReference type="EMBL" id="MBB4887485.1"/>
    </source>
</evidence>
<organism evidence="1 2">
    <name type="scientific">Streptomyces netropsis</name>
    <name type="common">Streptoverticillium netropsis</name>
    <dbReference type="NCBI Taxonomy" id="55404"/>
    <lineage>
        <taxon>Bacteria</taxon>
        <taxon>Bacillati</taxon>
        <taxon>Actinomycetota</taxon>
        <taxon>Actinomycetes</taxon>
        <taxon>Kitasatosporales</taxon>
        <taxon>Streptomycetaceae</taxon>
        <taxon>Streptomyces</taxon>
    </lineage>
</organism>
<name>A0A7W7LC75_STRNE</name>
<sequence>MTEFSPVPEFARGLGIPNSGYRVTHLGGGAYGITAW</sequence>
<reference evidence="1 2" key="1">
    <citation type="submission" date="2020-08" db="EMBL/GenBank/DDBJ databases">
        <title>Genomic Encyclopedia of Type Strains, Phase III (KMG-III): the genomes of soil and plant-associated and newly described type strains.</title>
        <authorList>
            <person name="Whitman W."/>
        </authorList>
    </citation>
    <scope>NUCLEOTIDE SEQUENCE [LARGE SCALE GENOMIC DNA]</scope>
    <source>
        <strain evidence="1 2">CECT 3265</strain>
    </source>
</reference>
<comment type="caution">
    <text evidence="1">The sequence shown here is derived from an EMBL/GenBank/DDBJ whole genome shotgun (WGS) entry which is preliminary data.</text>
</comment>